<evidence type="ECO:0000313" key="2">
    <source>
        <dbReference type="EMBL" id="KIZ02151.1"/>
    </source>
</evidence>
<accession>A0A0D2N922</accession>
<dbReference type="GeneID" id="25738689"/>
<feature type="compositionally biased region" description="Basic and acidic residues" evidence="1">
    <location>
        <begin position="8"/>
        <end position="30"/>
    </location>
</feature>
<dbReference type="KEGG" id="mng:MNEG_5812"/>
<dbReference type="AlphaFoldDB" id="A0A0D2N922"/>
<name>A0A0D2N922_9CHLO</name>
<dbReference type="RefSeq" id="XP_013901170.1">
    <property type="nucleotide sequence ID" value="XM_014045716.1"/>
</dbReference>
<reference evidence="2 3" key="1">
    <citation type="journal article" date="2013" name="BMC Genomics">
        <title>Reconstruction of the lipid metabolism for the microalga Monoraphidium neglectum from its genome sequence reveals characteristics suitable for biofuel production.</title>
        <authorList>
            <person name="Bogen C."/>
            <person name="Al-Dilaimi A."/>
            <person name="Albersmeier A."/>
            <person name="Wichmann J."/>
            <person name="Grundmann M."/>
            <person name="Rupp O."/>
            <person name="Lauersen K.J."/>
            <person name="Blifernez-Klassen O."/>
            <person name="Kalinowski J."/>
            <person name="Goesmann A."/>
            <person name="Mussgnug J.H."/>
            <person name="Kruse O."/>
        </authorList>
    </citation>
    <scope>NUCLEOTIDE SEQUENCE [LARGE SCALE GENOMIC DNA]</scope>
    <source>
        <strain evidence="2 3">SAG 48.87</strain>
    </source>
</reference>
<feature type="region of interest" description="Disordered" evidence="1">
    <location>
        <begin position="69"/>
        <end position="88"/>
    </location>
</feature>
<evidence type="ECO:0000256" key="1">
    <source>
        <dbReference type="SAM" id="MobiDB-lite"/>
    </source>
</evidence>
<dbReference type="Proteomes" id="UP000054498">
    <property type="component" value="Unassembled WGS sequence"/>
</dbReference>
<feature type="compositionally biased region" description="Gly residues" evidence="1">
    <location>
        <begin position="73"/>
        <end position="88"/>
    </location>
</feature>
<organism evidence="2 3">
    <name type="scientific">Monoraphidium neglectum</name>
    <dbReference type="NCBI Taxonomy" id="145388"/>
    <lineage>
        <taxon>Eukaryota</taxon>
        <taxon>Viridiplantae</taxon>
        <taxon>Chlorophyta</taxon>
        <taxon>core chlorophytes</taxon>
        <taxon>Chlorophyceae</taxon>
        <taxon>CS clade</taxon>
        <taxon>Sphaeropleales</taxon>
        <taxon>Selenastraceae</taxon>
        <taxon>Monoraphidium</taxon>
    </lineage>
</organism>
<keyword evidence="3" id="KW-1185">Reference proteome</keyword>
<evidence type="ECO:0000313" key="3">
    <source>
        <dbReference type="Proteomes" id="UP000054498"/>
    </source>
</evidence>
<proteinExistence type="predicted"/>
<dbReference type="EMBL" id="KK101110">
    <property type="protein sequence ID" value="KIZ02151.1"/>
    <property type="molecule type" value="Genomic_DNA"/>
</dbReference>
<protein>
    <submittedName>
        <fullName evidence="2">Uncharacterized protein</fullName>
    </submittedName>
</protein>
<gene>
    <name evidence="2" type="ORF">MNEG_5812</name>
</gene>
<feature type="region of interest" description="Disordered" evidence="1">
    <location>
        <begin position="1"/>
        <end position="30"/>
    </location>
</feature>
<sequence>MSAAIKRVQAEQERKLAAEARKERRQTGEIEALRGRLRELEASQKDKEEEMKGLRRSLRQKELSLLTGAPAAAGGGGQGGGGGLAQFL</sequence>